<dbReference type="Pfam" id="PF00005">
    <property type="entry name" value="ABC_tran"/>
    <property type="match status" value="1"/>
</dbReference>
<keyword evidence="2" id="KW-0547">Nucleotide-binding</keyword>
<proteinExistence type="predicted"/>
<dbReference type="PANTHER" id="PTHR42939">
    <property type="entry name" value="ABC TRANSPORTER ATP-BINDING PROTEIN ALBC-RELATED"/>
    <property type="match status" value="1"/>
</dbReference>
<evidence type="ECO:0000256" key="2">
    <source>
        <dbReference type="ARBA" id="ARBA00022741"/>
    </source>
</evidence>
<gene>
    <name evidence="5" type="ORF">EU348_03780</name>
</gene>
<evidence type="ECO:0000256" key="3">
    <source>
        <dbReference type="ARBA" id="ARBA00022840"/>
    </source>
</evidence>
<dbReference type="SUPFAM" id="SSF52540">
    <property type="entry name" value="P-loop containing nucleoside triphosphate hydrolases"/>
    <property type="match status" value="1"/>
</dbReference>
<dbReference type="InterPro" id="IPR027417">
    <property type="entry name" value="P-loop_NTPase"/>
</dbReference>
<accession>A0A411DIZ8</accession>
<dbReference type="InterPro" id="IPR003593">
    <property type="entry name" value="AAA+_ATPase"/>
</dbReference>
<dbReference type="AlphaFoldDB" id="A0A411DIZ8"/>
<organism evidence="5">
    <name type="scientific">Chryseobacterium indologenes</name>
    <name type="common">Flavobacterium indologenes</name>
    <dbReference type="NCBI Taxonomy" id="253"/>
    <lineage>
        <taxon>Bacteria</taxon>
        <taxon>Pseudomonadati</taxon>
        <taxon>Bacteroidota</taxon>
        <taxon>Flavobacteriia</taxon>
        <taxon>Flavobacteriales</taxon>
        <taxon>Weeksellaceae</taxon>
        <taxon>Chryseobacterium group</taxon>
        <taxon>Chryseobacterium</taxon>
    </lineage>
</organism>
<dbReference type="Gene3D" id="3.40.50.300">
    <property type="entry name" value="P-loop containing nucleotide triphosphate hydrolases"/>
    <property type="match status" value="1"/>
</dbReference>
<evidence type="ECO:0000259" key="4">
    <source>
        <dbReference type="PROSITE" id="PS50893"/>
    </source>
</evidence>
<evidence type="ECO:0000256" key="1">
    <source>
        <dbReference type="ARBA" id="ARBA00022448"/>
    </source>
</evidence>
<protein>
    <submittedName>
        <fullName evidence="5">ATP-binding cassette domain-containing protein</fullName>
    </submittedName>
</protein>
<name>A0A411DIZ8_CHRID</name>
<dbReference type="PROSITE" id="PS50893">
    <property type="entry name" value="ABC_TRANSPORTER_2"/>
    <property type="match status" value="1"/>
</dbReference>
<keyword evidence="1" id="KW-0813">Transport</keyword>
<evidence type="ECO:0000313" key="5">
    <source>
        <dbReference type="EMBL" id="QBA20340.1"/>
    </source>
</evidence>
<dbReference type="EMBL" id="CP035532">
    <property type="protein sequence ID" value="QBA20340.1"/>
    <property type="molecule type" value="Genomic_DNA"/>
</dbReference>
<dbReference type="InterPro" id="IPR051782">
    <property type="entry name" value="ABC_Transporter_VariousFunc"/>
</dbReference>
<dbReference type="SMART" id="SM00382">
    <property type="entry name" value="AAA"/>
    <property type="match status" value="1"/>
</dbReference>
<reference evidence="5" key="1">
    <citation type="submission" date="2019-01" db="EMBL/GenBank/DDBJ databases">
        <title>Whole Genome Sequencing for Putative Detection of Antimicrobial Resistance and Potential Virulence Factors in Chryseobacterium indologenes isolated from Nile Tilapia in Tanzania.</title>
        <authorList>
            <person name="Mwega E."/>
            <person name="Mutoloki S."/>
            <person name="Mugimba K."/>
            <person name="Colquhoun D."/>
            <person name="Mdegela R."/>
            <person name="Evensen O."/>
            <person name="Wasteson Y."/>
        </authorList>
    </citation>
    <scope>NUCLEOTIDE SEQUENCE [LARGE SCALE GENOMIC DNA]</scope>
    <source>
        <strain evidence="5">StR 01</strain>
    </source>
</reference>
<feature type="domain" description="ABC transporter" evidence="4">
    <location>
        <begin position="2"/>
        <end position="206"/>
    </location>
</feature>
<sequence length="206" mass="23502">MIISCGIFYLGCETGKIIGILGRNGAGKSTLLKIIFGTVSSDTQFIRYNDKVLKSISDRKNIIAYLPQDIFLLKYNTIKTLIPLFCNKKNTDLLFTSDLIRPFLSEKPKNISRGEQRVIEALMIIYSEADFVLLDEPFHSLSPKISAALKAAIIEQSAYKGFIISDHNYQEVLDISHQIFLLREGYLKQIQDLKELQRYNYLPKSI</sequence>
<dbReference type="GO" id="GO:0005524">
    <property type="term" value="F:ATP binding"/>
    <property type="evidence" value="ECO:0007669"/>
    <property type="project" value="UniProtKB-KW"/>
</dbReference>
<keyword evidence="3 5" id="KW-0067">ATP-binding</keyword>
<dbReference type="GO" id="GO:0016887">
    <property type="term" value="F:ATP hydrolysis activity"/>
    <property type="evidence" value="ECO:0007669"/>
    <property type="project" value="InterPro"/>
</dbReference>
<dbReference type="InterPro" id="IPR003439">
    <property type="entry name" value="ABC_transporter-like_ATP-bd"/>
</dbReference>
<dbReference type="PANTHER" id="PTHR42939:SF1">
    <property type="entry name" value="ABC TRANSPORTER ATP-BINDING PROTEIN ALBC-RELATED"/>
    <property type="match status" value="1"/>
</dbReference>